<keyword evidence="10" id="KW-1185">Reference proteome</keyword>
<evidence type="ECO:0000256" key="3">
    <source>
        <dbReference type="ARBA" id="ARBA00022475"/>
    </source>
</evidence>
<dbReference type="STRING" id="762968.HMPREF9441_00436"/>
<keyword evidence="5 8" id="KW-1133">Transmembrane helix</keyword>
<dbReference type="InterPro" id="IPR003400">
    <property type="entry name" value="ExbD"/>
</dbReference>
<evidence type="ECO:0000313" key="9">
    <source>
        <dbReference type="EMBL" id="EHH01621.1"/>
    </source>
</evidence>
<accession>G5SM63</accession>
<organism evidence="9 10">
    <name type="scientific">Paraprevotella clara YIT 11840</name>
    <dbReference type="NCBI Taxonomy" id="762968"/>
    <lineage>
        <taxon>Bacteria</taxon>
        <taxon>Pseudomonadati</taxon>
        <taxon>Bacteroidota</taxon>
        <taxon>Bacteroidia</taxon>
        <taxon>Bacteroidales</taxon>
        <taxon>Prevotellaceae</taxon>
        <taxon>Paraprevotella</taxon>
    </lineage>
</organism>
<dbReference type="GO" id="GO:0015031">
    <property type="term" value="P:protein transport"/>
    <property type="evidence" value="ECO:0007669"/>
    <property type="project" value="UniProtKB-KW"/>
</dbReference>
<keyword evidence="6 8" id="KW-0472">Membrane</keyword>
<evidence type="ECO:0000256" key="7">
    <source>
        <dbReference type="RuleBase" id="RU003879"/>
    </source>
</evidence>
<evidence type="ECO:0000256" key="2">
    <source>
        <dbReference type="ARBA" id="ARBA00005811"/>
    </source>
</evidence>
<evidence type="ECO:0000256" key="6">
    <source>
        <dbReference type="ARBA" id="ARBA00023136"/>
    </source>
</evidence>
<keyword evidence="7" id="KW-0653">Protein transport</keyword>
<proteinExistence type="inferred from homology"/>
<dbReference type="GO" id="GO:0022857">
    <property type="term" value="F:transmembrane transporter activity"/>
    <property type="evidence" value="ECO:0007669"/>
    <property type="project" value="InterPro"/>
</dbReference>
<dbReference type="PANTHER" id="PTHR30558">
    <property type="entry name" value="EXBD MEMBRANE COMPONENT OF PMF-DRIVEN MACROMOLECULE IMPORT SYSTEM"/>
    <property type="match status" value="1"/>
</dbReference>
<dbReference type="Proteomes" id="UP000003598">
    <property type="component" value="Unassembled WGS sequence"/>
</dbReference>
<dbReference type="GO" id="GO:0005886">
    <property type="term" value="C:plasma membrane"/>
    <property type="evidence" value="ECO:0007669"/>
    <property type="project" value="UniProtKB-SubCell"/>
</dbReference>
<evidence type="ECO:0008006" key="11">
    <source>
        <dbReference type="Google" id="ProtNLM"/>
    </source>
</evidence>
<evidence type="ECO:0000256" key="4">
    <source>
        <dbReference type="ARBA" id="ARBA00022692"/>
    </source>
</evidence>
<keyword evidence="3" id="KW-1003">Cell membrane</keyword>
<keyword evidence="4 7" id="KW-0812">Transmembrane</keyword>
<dbReference type="PANTHER" id="PTHR30558:SF3">
    <property type="entry name" value="BIOPOLYMER TRANSPORT PROTEIN EXBD-RELATED"/>
    <property type="match status" value="1"/>
</dbReference>
<dbReference type="eggNOG" id="COG0848">
    <property type="taxonomic scope" value="Bacteria"/>
</dbReference>
<dbReference type="HOGENOM" id="CLU_085305_3_1_10"/>
<dbReference type="AlphaFoldDB" id="G5SM63"/>
<comment type="caution">
    <text evidence="9">The sequence shown here is derived from an EMBL/GenBank/DDBJ whole genome shotgun (WGS) entry which is preliminary data.</text>
</comment>
<feature type="transmembrane region" description="Helical" evidence="8">
    <location>
        <begin position="15"/>
        <end position="35"/>
    </location>
</feature>
<dbReference type="EMBL" id="AFFY01000005">
    <property type="protein sequence ID" value="EHH01621.1"/>
    <property type="molecule type" value="Genomic_DNA"/>
</dbReference>
<sequence>MRLPLDEEEKVDIQMSPLIDCVFLLLIFFLVTTMMKKWEMQIPLSLPEMTSSLSTTRSGENTVIIAVDEDKQVYEVVHHDAYTGENDYLPIGDLDTYLNGLREKVGTEISIDVAAYRSVPVSTVIEIFDKCQLEGFTHTRVRLGGKPYETTFRK</sequence>
<comment type="similarity">
    <text evidence="2 7">Belongs to the ExbD/TolR family.</text>
</comment>
<evidence type="ECO:0000256" key="8">
    <source>
        <dbReference type="SAM" id="Phobius"/>
    </source>
</evidence>
<dbReference type="OrthoDB" id="1047578at2"/>
<protein>
    <recommendedName>
        <fullName evidence="11">Transport energizing protein, ExbD/TolR family</fullName>
    </recommendedName>
</protein>
<dbReference type="GeneID" id="93556194"/>
<dbReference type="RefSeq" id="WP_008617333.1">
    <property type="nucleotide sequence ID" value="NZ_JH376581.1"/>
</dbReference>
<name>G5SM63_9BACT</name>
<evidence type="ECO:0000313" key="10">
    <source>
        <dbReference type="Proteomes" id="UP000003598"/>
    </source>
</evidence>
<evidence type="ECO:0000256" key="5">
    <source>
        <dbReference type="ARBA" id="ARBA00022989"/>
    </source>
</evidence>
<dbReference type="Pfam" id="PF02472">
    <property type="entry name" value="ExbD"/>
    <property type="match status" value="1"/>
</dbReference>
<evidence type="ECO:0000256" key="1">
    <source>
        <dbReference type="ARBA" id="ARBA00004162"/>
    </source>
</evidence>
<keyword evidence="7" id="KW-0813">Transport</keyword>
<comment type="subcellular location">
    <subcellularLocation>
        <location evidence="1">Cell membrane</location>
        <topology evidence="1">Single-pass membrane protein</topology>
    </subcellularLocation>
    <subcellularLocation>
        <location evidence="7">Cell membrane</location>
        <topology evidence="7">Single-pass type II membrane protein</topology>
    </subcellularLocation>
</comment>
<gene>
    <name evidence="9" type="ORF">HMPREF9441_00436</name>
</gene>
<dbReference type="PATRIC" id="fig|762968.3.peg.391"/>
<reference evidence="9 10" key="1">
    <citation type="submission" date="2011-03" db="EMBL/GenBank/DDBJ databases">
        <authorList>
            <person name="Weinstock G."/>
            <person name="Sodergren E."/>
            <person name="Clifton S."/>
            <person name="Fulton L."/>
            <person name="Fulton B."/>
            <person name="Courtney L."/>
            <person name="Fronick C."/>
            <person name="Harrison M."/>
            <person name="Strong C."/>
            <person name="Farmer C."/>
            <person name="Delahaunty K."/>
            <person name="Markovic C."/>
            <person name="Hall O."/>
            <person name="Minx P."/>
            <person name="Tomlinson C."/>
            <person name="Mitreva M."/>
            <person name="Hou S."/>
            <person name="Chen J."/>
            <person name="Wollam A."/>
            <person name="Pepin K.H."/>
            <person name="Johnson M."/>
            <person name="Bhonagiri V."/>
            <person name="Zhang X."/>
            <person name="Suruliraj S."/>
            <person name="Warren W."/>
            <person name="Chinwalla A."/>
            <person name="Mardis E.R."/>
            <person name="Wilson R.K."/>
        </authorList>
    </citation>
    <scope>NUCLEOTIDE SEQUENCE [LARGE SCALE GENOMIC DNA]</scope>
    <source>
        <strain evidence="9 10">YIT 11840</strain>
    </source>
</reference>